<dbReference type="Proteomes" id="UP000886998">
    <property type="component" value="Unassembled WGS sequence"/>
</dbReference>
<gene>
    <name evidence="2" type="ORF">TNIN_378101</name>
</gene>
<keyword evidence="3" id="KW-1185">Reference proteome</keyword>
<evidence type="ECO:0000313" key="3">
    <source>
        <dbReference type="Proteomes" id="UP000886998"/>
    </source>
</evidence>
<feature type="transmembrane region" description="Helical" evidence="1">
    <location>
        <begin position="93"/>
        <end position="124"/>
    </location>
</feature>
<keyword evidence="1" id="KW-0812">Transmembrane</keyword>
<keyword evidence="1" id="KW-0472">Membrane</keyword>
<accession>A0A8X6WXJ3</accession>
<dbReference type="AlphaFoldDB" id="A0A8X6WXJ3"/>
<keyword evidence="1" id="KW-1133">Transmembrane helix</keyword>
<reference evidence="2" key="1">
    <citation type="submission" date="2020-08" db="EMBL/GenBank/DDBJ databases">
        <title>Multicomponent nature underlies the extraordinary mechanical properties of spider dragline silk.</title>
        <authorList>
            <person name="Kono N."/>
            <person name="Nakamura H."/>
            <person name="Mori M."/>
            <person name="Yoshida Y."/>
            <person name="Ohtoshi R."/>
            <person name="Malay A.D."/>
            <person name="Moran D.A.P."/>
            <person name="Tomita M."/>
            <person name="Numata K."/>
            <person name="Arakawa K."/>
        </authorList>
    </citation>
    <scope>NUCLEOTIDE SEQUENCE</scope>
</reference>
<dbReference type="OrthoDB" id="6456884at2759"/>
<comment type="caution">
    <text evidence="2">The sequence shown here is derived from an EMBL/GenBank/DDBJ whole genome shotgun (WGS) entry which is preliminary data.</text>
</comment>
<evidence type="ECO:0000256" key="1">
    <source>
        <dbReference type="SAM" id="Phobius"/>
    </source>
</evidence>
<name>A0A8X6WXJ3_9ARAC</name>
<dbReference type="EMBL" id="BMAV01003534">
    <property type="protein sequence ID" value="GFY43194.1"/>
    <property type="molecule type" value="Genomic_DNA"/>
</dbReference>
<sequence length="173" mass="19433">MACGAGSPDGSTLSINEGDSTHAQTVDTSIDVELASEGDAVSSESEIPDLVSSERLELTASQAKAVRLHRIRKLWRRRAYFYSYFRQRFPKRLLPYGVGQFVLFSLLLSWPLSLGIMGFIFMTHCPMNEFMVFCLFLECTMGILALGSRLTLIAHLIQNFPHPPFLPLCSQKR</sequence>
<evidence type="ECO:0000313" key="2">
    <source>
        <dbReference type="EMBL" id="GFY43194.1"/>
    </source>
</evidence>
<feature type="transmembrane region" description="Helical" evidence="1">
    <location>
        <begin position="130"/>
        <end position="152"/>
    </location>
</feature>
<protein>
    <submittedName>
        <fullName evidence="2">Uncharacterized protein</fullName>
    </submittedName>
</protein>
<proteinExistence type="predicted"/>
<organism evidence="2 3">
    <name type="scientific">Trichonephila inaurata madagascariensis</name>
    <dbReference type="NCBI Taxonomy" id="2747483"/>
    <lineage>
        <taxon>Eukaryota</taxon>
        <taxon>Metazoa</taxon>
        <taxon>Ecdysozoa</taxon>
        <taxon>Arthropoda</taxon>
        <taxon>Chelicerata</taxon>
        <taxon>Arachnida</taxon>
        <taxon>Araneae</taxon>
        <taxon>Araneomorphae</taxon>
        <taxon>Entelegynae</taxon>
        <taxon>Araneoidea</taxon>
        <taxon>Nephilidae</taxon>
        <taxon>Trichonephila</taxon>
        <taxon>Trichonephila inaurata</taxon>
    </lineage>
</organism>